<dbReference type="EMBL" id="JABJRC010000005">
    <property type="protein sequence ID" value="NOL42927.1"/>
    <property type="molecule type" value="Genomic_DNA"/>
</dbReference>
<dbReference type="EC" id="3.2.1.52" evidence="3"/>
<reference evidence="10 11" key="1">
    <citation type="submission" date="2020-05" db="EMBL/GenBank/DDBJ databases">
        <title>Genome sequence of Kribbella sandramycini ATCC 39419.</title>
        <authorList>
            <person name="Maclea K.S."/>
            <person name="Fair J.L."/>
        </authorList>
    </citation>
    <scope>NUCLEOTIDE SEQUENCE [LARGE SCALE GENOMIC DNA]</scope>
    <source>
        <strain evidence="10 11">ATCC 39419</strain>
    </source>
</reference>
<feature type="region of interest" description="Disordered" evidence="6">
    <location>
        <begin position="18"/>
        <end position="58"/>
    </location>
</feature>
<comment type="similarity">
    <text evidence="2">Belongs to the glycosyl hydrolase 3 family.</text>
</comment>
<dbReference type="InterPro" id="IPR017853">
    <property type="entry name" value="GH"/>
</dbReference>
<dbReference type="AlphaFoldDB" id="A0A7Y4L3T3"/>
<evidence type="ECO:0000256" key="3">
    <source>
        <dbReference type="ARBA" id="ARBA00012663"/>
    </source>
</evidence>
<reference evidence="9 12" key="2">
    <citation type="submission" date="2020-08" db="EMBL/GenBank/DDBJ databases">
        <title>Sequencing the genomes of 1000 actinobacteria strains.</title>
        <authorList>
            <person name="Klenk H.-P."/>
        </authorList>
    </citation>
    <scope>NUCLEOTIDE SEQUENCE [LARGE SCALE GENOMIC DNA]</scope>
    <source>
        <strain evidence="9 12">DSM 15626</strain>
    </source>
</reference>
<evidence type="ECO:0000313" key="9">
    <source>
        <dbReference type="EMBL" id="MBB6566414.1"/>
    </source>
</evidence>
<comment type="caution">
    <text evidence="10">The sequence shown here is derived from an EMBL/GenBank/DDBJ whole genome shotgun (WGS) entry which is preliminary data.</text>
</comment>
<evidence type="ECO:0000259" key="8">
    <source>
        <dbReference type="Pfam" id="PF00933"/>
    </source>
</evidence>
<proteinExistence type="inferred from homology"/>
<dbReference type="EMBL" id="JACHKF010000001">
    <property type="protein sequence ID" value="MBB6566414.1"/>
    <property type="molecule type" value="Genomic_DNA"/>
</dbReference>
<feature type="domain" description="Glycoside hydrolase family 3 N-terminal" evidence="8">
    <location>
        <begin position="68"/>
        <end position="391"/>
    </location>
</feature>
<evidence type="ECO:0000256" key="7">
    <source>
        <dbReference type="SAM" id="SignalP"/>
    </source>
</evidence>
<feature type="compositionally biased region" description="Polar residues" evidence="6">
    <location>
        <begin position="18"/>
        <end position="35"/>
    </location>
</feature>
<keyword evidence="11" id="KW-1185">Reference proteome</keyword>
<evidence type="ECO:0000313" key="11">
    <source>
        <dbReference type="Proteomes" id="UP000534306"/>
    </source>
</evidence>
<evidence type="ECO:0000256" key="4">
    <source>
        <dbReference type="ARBA" id="ARBA00022801"/>
    </source>
</evidence>
<comment type="catalytic activity">
    <reaction evidence="1">
        <text>Hydrolysis of terminal non-reducing N-acetyl-D-hexosamine residues in N-acetyl-beta-D-hexosaminides.</text>
        <dbReference type="EC" id="3.2.1.52"/>
    </reaction>
</comment>
<evidence type="ECO:0000313" key="12">
    <source>
        <dbReference type="Proteomes" id="UP000553957"/>
    </source>
</evidence>
<dbReference type="InterPro" id="IPR036962">
    <property type="entry name" value="Glyco_hydro_3_N_sf"/>
</dbReference>
<dbReference type="RefSeq" id="WP_171675429.1">
    <property type="nucleotide sequence ID" value="NZ_BAAAGT010000010.1"/>
</dbReference>
<dbReference type="Proteomes" id="UP000553957">
    <property type="component" value="Unassembled WGS sequence"/>
</dbReference>
<protein>
    <recommendedName>
        <fullName evidence="3">beta-N-acetylhexosaminidase</fullName>
        <ecNumber evidence="3">3.2.1.52</ecNumber>
    </recommendedName>
</protein>
<evidence type="ECO:0000256" key="2">
    <source>
        <dbReference type="ARBA" id="ARBA00005336"/>
    </source>
</evidence>
<dbReference type="PROSITE" id="PS00775">
    <property type="entry name" value="GLYCOSYL_HYDROL_F3"/>
    <property type="match status" value="1"/>
</dbReference>
<dbReference type="PROSITE" id="PS51257">
    <property type="entry name" value="PROKAR_LIPOPROTEIN"/>
    <property type="match status" value="1"/>
</dbReference>
<keyword evidence="4 10" id="KW-0378">Hydrolase</keyword>
<name>A0A7Y4L3T3_9ACTN</name>
<sequence length="401" mass="41005">MKRTAVLALSLLLVTGCSDSSQPTAGPSTIPSSSVPKPTTQPTETPTPTPTPTATPTSCVDAKLKTLTLREQAAQLIMTGISANGMTSSQRPVIQKQKPGGVLLLGNSGSLAHTRAATNAASKAATVKGIKPLMAADQEGGEVQRLKGSGFTRIPAATVQGTWSSEKLTARAKLWAGQLMDAGVNVNLTPVADVVPANLKQRNAPIGSLNREFGNTPGEVGPAVQAFVKGMQAAGVITSVKHFPGIGRVRGNTDFSSGVVDTVTVRGDDDLQPFADGIAAGSEMLMVSTVTYTKIDPANRAVFSPTVIGGMVRGDLGYDGVVITDDVGAAAEVAKVPAGQRATRVIAAGGDIVINGAPGLNATMINALVAKAQQDDAFAAKLTASVRRVLALKEKHGLVAC</sequence>
<dbReference type="GO" id="GO:0009254">
    <property type="term" value="P:peptidoglycan turnover"/>
    <property type="evidence" value="ECO:0007669"/>
    <property type="project" value="TreeGrafter"/>
</dbReference>
<accession>A0A7Y4L3T3</accession>
<dbReference type="PANTHER" id="PTHR30480">
    <property type="entry name" value="BETA-HEXOSAMINIDASE-RELATED"/>
    <property type="match status" value="1"/>
</dbReference>
<feature type="chain" id="PRO_5038257912" description="beta-N-acetylhexosaminidase" evidence="7">
    <location>
        <begin position="26"/>
        <end position="401"/>
    </location>
</feature>
<keyword evidence="7" id="KW-0732">Signal</keyword>
<gene>
    <name evidence="9" type="ORF">HNR71_002051</name>
    <name evidence="10" type="ORF">HPO96_22015</name>
</gene>
<dbReference type="PANTHER" id="PTHR30480:SF13">
    <property type="entry name" value="BETA-HEXOSAMINIDASE"/>
    <property type="match status" value="1"/>
</dbReference>
<feature type="signal peptide" evidence="7">
    <location>
        <begin position="1"/>
        <end position="25"/>
    </location>
</feature>
<evidence type="ECO:0000256" key="1">
    <source>
        <dbReference type="ARBA" id="ARBA00001231"/>
    </source>
</evidence>
<organism evidence="10 11">
    <name type="scientific">Kribbella sandramycini</name>
    <dbReference type="NCBI Taxonomy" id="60450"/>
    <lineage>
        <taxon>Bacteria</taxon>
        <taxon>Bacillati</taxon>
        <taxon>Actinomycetota</taxon>
        <taxon>Actinomycetes</taxon>
        <taxon>Propionibacteriales</taxon>
        <taxon>Kribbellaceae</taxon>
        <taxon>Kribbella</taxon>
    </lineage>
</organism>
<dbReference type="Proteomes" id="UP000534306">
    <property type="component" value="Unassembled WGS sequence"/>
</dbReference>
<dbReference type="InterPro" id="IPR019800">
    <property type="entry name" value="Glyco_hydro_3_AS"/>
</dbReference>
<dbReference type="GO" id="GO:0004563">
    <property type="term" value="F:beta-N-acetylhexosaminidase activity"/>
    <property type="evidence" value="ECO:0007669"/>
    <property type="project" value="UniProtKB-EC"/>
</dbReference>
<dbReference type="GO" id="GO:0005975">
    <property type="term" value="P:carbohydrate metabolic process"/>
    <property type="evidence" value="ECO:0007669"/>
    <property type="project" value="InterPro"/>
</dbReference>
<dbReference type="Pfam" id="PF00933">
    <property type="entry name" value="Glyco_hydro_3"/>
    <property type="match status" value="1"/>
</dbReference>
<evidence type="ECO:0000313" key="10">
    <source>
        <dbReference type="EMBL" id="NOL42927.1"/>
    </source>
</evidence>
<keyword evidence="5 9" id="KW-0326">Glycosidase</keyword>
<evidence type="ECO:0000256" key="5">
    <source>
        <dbReference type="ARBA" id="ARBA00023295"/>
    </source>
</evidence>
<dbReference type="SUPFAM" id="SSF51445">
    <property type="entry name" value="(Trans)glycosidases"/>
    <property type="match status" value="1"/>
</dbReference>
<dbReference type="Gene3D" id="3.20.20.300">
    <property type="entry name" value="Glycoside hydrolase, family 3, N-terminal domain"/>
    <property type="match status" value="1"/>
</dbReference>
<evidence type="ECO:0000256" key="6">
    <source>
        <dbReference type="SAM" id="MobiDB-lite"/>
    </source>
</evidence>
<dbReference type="InterPro" id="IPR050226">
    <property type="entry name" value="NagZ_Beta-hexosaminidase"/>
</dbReference>
<dbReference type="InterPro" id="IPR001764">
    <property type="entry name" value="Glyco_hydro_3_N"/>
</dbReference>